<dbReference type="GO" id="GO:0051539">
    <property type="term" value="F:4 iron, 4 sulfur cluster binding"/>
    <property type="evidence" value="ECO:0007669"/>
    <property type="project" value="UniProtKB-KW"/>
</dbReference>
<accession>A0A662DAP4</accession>
<dbReference type="EMBL" id="QMQA01000134">
    <property type="protein sequence ID" value="RLE12854.1"/>
    <property type="molecule type" value="Genomic_DNA"/>
</dbReference>
<dbReference type="Proteomes" id="UP000280417">
    <property type="component" value="Unassembled WGS sequence"/>
</dbReference>
<dbReference type="AlphaFoldDB" id="A0A662DAP4"/>
<dbReference type="Pfam" id="PF04055">
    <property type="entry name" value="Radical_SAM"/>
    <property type="match status" value="1"/>
</dbReference>
<dbReference type="PANTHER" id="PTHR30352">
    <property type="entry name" value="PYRUVATE FORMATE-LYASE-ACTIVATING ENZYME"/>
    <property type="match status" value="1"/>
</dbReference>
<evidence type="ECO:0000313" key="9">
    <source>
        <dbReference type="Proteomes" id="UP000280417"/>
    </source>
</evidence>
<keyword evidence="3 6" id="KW-0479">Metal-binding</keyword>
<keyword evidence="5 6" id="KW-0411">Iron-sulfur</keyword>
<reference evidence="8 9" key="1">
    <citation type="submission" date="2018-06" db="EMBL/GenBank/DDBJ databases">
        <title>Extensive metabolic versatility and redundancy in microbially diverse, dynamic hydrothermal sediments.</title>
        <authorList>
            <person name="Dombrowski N."/>
            <person name="Teske A."/>
            <person name="Baker B.J."/>
        </authorList>
    </citation>
    <scope>NUCLEOTIDE SEQUENCE [LARGE SCALE GENOMIC DNA]</scope>
    <source>
        <strain evidence="8">B3_G15</strain>
    </source>
</reference>
<evidence type="ECO:0000256" key="4">
    <source>
        <dbReference type="ARBA" id="ARBA00023004"/>
    </source>
</evidence>
<dbReference type="Gene3D" id="3.20.20.70">
    <property type="entry name" value="Aldolase class I"/>
    <property type="match status" value="1"/>
</dbReference>
<dbReference type="GO" id="GO:0003824">
    <property type="term" value="F:catalytic activity"/>
    <property type="evidence" value="ECO:0007669"/>
    <property type="project" value="InterPro"/>
</dbReference>
<feature type="binding site" evidence="6">
    <location>
        <position position="89"/>
    </location>
    <ligand>
        <name>[4Fe-4S] cluster</name>
        <dbReference type="ChEBI" id="CHEBI:49883"/>
        <note>4Fe-4S-S-AdoMet</note>
    </ligand>
</feature>
<comment type="caution">
    <text evidence="8">The sequence shown here is derived from an EMBL/GenBank/DDBJ whole genome shotgun (WGS) entry which is preliminary data.</text>
</comment>
<evidence type="ECO:0000313" key="8">
    <source>
        <dbReference type="EMBL" id="RLE12854.1"/>
    </source>
</evidence>
<evidence type="ECO:0000256" key="1">
    <source>
        <dbReference type="ARBA" id="ARBA00022485"/>
    </source>
</evidence>
<dbReference type="InterPro" id="IPR034457">
    <property type="entry name" value="Organic_radical-activating"/>
</dbReference>
<dbReference type="SFLD" id="SFLDG01101">
    <property type="entry name" value="Uncharacterised_Radical_SAM_Su"/>
    <property type="match status" value="1"/>
</dbReference>
<keyword evidence="4 6" id="KW-0408">Iron</keyword>
<dbReference type="InterPro" id="IPR016431">
    <property type="entry name" value="Pyrv-formate_lyase-activ_prd"/>
</dbReference>
<sequence length="336" mass="38782">MKEAIFYEKLEEKKVKCTLCPHQCIIHSGKRGICGVRENREGKLFSLVYEKVISWAVDPIEKKPLYHFLPGEAVFSFATVGCNFRCLNCQNYTISQISRQNGEIPGERIPPEKIVQLTRKSRAKIIAYTYTEPTIFYEYAYDTCRLAHEQGIKNVFVTNGYIMPQPLKEISPFLDAANVDLKSMKETFYQKICGGKLKPVLDSIKLMRKLGIWVEVTTLVIPGMNDEEEEFESIARFLLQLGNDIPWHISRFYPAYKMTRPSYTPIEALHRAREVGKNAGLKYVYIGNVPGEESENTFCPNCGKIIVKRKGFWIEKIDVEKGRCRWCHNKIEGVWE</sequence>
<proteinExistence type="predicted"/>
<dbReference type="InterPro" id="IPR058240">
    <property type="entry name" value="rSAM_sf"/>
</dbReference>
<evidence type="ECO:0000256" key="6">
    <source>
        <dbReference type="PIRSR" id="PIRSR004869-50"/>
    </source>
</evidence>
<evidence type="ECO:0000256" key="5">
    <source>
        <dbReference type="ARBA" id="ARBA00023014"/>
    </source>
</evidence>
<dbReference type="NCBIfam" id="TIGR04337">
    <property type="entry name" value="AmmeMemoSam_rS"/>
    <property type="match status" value="1"/>
</dbReference>
<dbReference type="SFLD" id="SFLDS00029">
    <property type="entry name" value="Radical_SAM"/>
    <property type="match status" value="1"/>
</dbReference>
<dbReference type="GO" id="GO:0046872">
    <property type="term" value="F:metal ion binding"/>
    <property type="evidence" value="ECO:0007669"/>
    <property type="project" value="UniProtKB-KW"/>
</dbReference>
<dbReference type="PIRSF" id="PIRSF004869">
    <property type="entry name" value="PflX_prd"/>
    <property type="match status" value="1"/>
</dbReference>
<feature type="domain" description="Radical SAM core" evidence="7">
    <location>
        <begin position="67"/>
        <end position="282"/>
    </location>
</feature>
<evidence type="ECO:0000256" key="2">
    <source>
        <dbReference type="ARBA" id="ARBA00022691"/>
    </source>
</evidence>
<dbReference type="InterPro" id="IPR027596">
    <property type="entry name" value="AmmeMemoSam_rS"/>
</dbReference>
<dbReference type="PANTHER" id="PTHR30352:SF5">
    <property type="entry name" value="PYRUVATE FORMATE-LYASE 1-ACTIVATING ENZYME"/>
    <property type="match status" value="1"/>
</dbReference>
<protein>
    <submittedName>
        <fullName evidence="8">AmmeMemoRadiSam system radical SAM enzyme</fullName>
    </submittedName>
</protein>
<name>A0A662DAP4_UNCAE</name>
<dbReference type="CDD" id="cd01335">
    <property type="entry name" value="Radical_SAM"/>
    <property type="match status" value="1"/>
</dbReference>
<organism evidence="8 9">
    <name type="scientific">Aerophobetes bacterium</name>
    <dbReference type="NCBI Taxonomy" id="2030807"/>
    <lineage>
        <taxon>Bacteria</taxon>
        <taxon>Candidatus Aerophobota</taxon>
    </lineage>
</organism>
<feature type="binding site" evidence="6">
    <location>
        <position position="86"/>
    </location>
    <ligand>
        <name>[4Fe-4S] cluster</name>
        <dbReference type="ChEBI" id="CHEBI:49883"/>
        <note>4Fe-4S-S-AdoMet</note>
    </ligand>
</feature>
<dbReference type="InterPro" id="IPR013785">
    <property type="entry name" value="Aldolase_TIM"/>
</dbReference>
<comment type="cofactor">
    <cofactor evidence="6">
        <name>[4Fe-4S] cluster</name>
        <dbReference type="ChEBI" id="CHEBI:49883"/>
    </cofactor>
    <text evidence="6">Binds 1 [4Fe-4S] cluster. The cluster is coordinated with 3 cysteines and an exchangeable S-adenosyl-L-methionine.</text>
</comment>
<dbReference type="PROSITE" id="PS51918">
    <property type="entry name" value="RADICAL_SAM"/>
    <property type="match status" value="1"/>
</dbReference>
<keyword evidence="2 6" id="KW-0949">S-adenosyl-L-methionine</keyword>
<feature type="binding site" evidence="6">
    <location>
        <position position="82"/>
    </location>
    <ligand>
        <name>[4Fe-4S] cluster</name>
        <dbReference type="ChEBI" id="CHEBI:49883"/>
        <note>4Fe-4S-S-AdoMet</note>
    </ligand>
</feature>
<evidence type="ECO:0000256" key="3">
    <source>
        <dbReference type="ARBA" id="ARBA00022723"/>
    </source>
</evidence>
<gene>
    <name evidence="8" type="primary">amrS</name>
    <name evidence="8" type="ORF">DRJ04_05410</name>
</gene>
<keyword evidence="1" id="KW-0004">4Fe-4S</keyword>
<dbReference type="InterPro" id="IPR007197">
    <property type="entry name" value="rSAM"/>
</dbReference>
<evidence type="ECO:0000259" key="7">
    <source>
        <dbReference type="PROSITE" id="PS51918"/>
    </source>
</evidence>
<dbReference type="SUPFAM" id="SSF102114">
    <property type="entry name" value="Radical SAM enzymes"/>
    <property type="match status" value="1"/>
</dbReference>